<organism evidence="2 3">
    <name type="scientific">Herminiimonas fonticola</name>
    <dbReference type="NCBI Taxonomy" id="303380"/>
    <lineage>
        <taxon>Bacteria</taxon>
        <taxon>Pseudomonadati</taxon>
        <taxon>Pseudomonadota</taxon>
        <taxon>Betaproteobacteria</taxon>
        <taxon>Burkholderiales</taxon>
        <taxon>Oxalobacteraceae</taxon>
        <taxon>Herminiimonas</taxon>
    </lineage>
</organism>
<evidence type="ECO:0000313" key="2">
    <source>
        <dbReference type="EMBL" id="TDN94190.1"/>
    </source>
</evidence>
<proteinExistence type="predicted"/>
<feature type="transmembrane region" description="Helical" evidence="1">
    <location>
        <begin position="95"/>
        <end position="113"/>
    </location>
</feature>
<dbReference type="AlphaFoldDB" id="A0A4R6GIF7"/>
<keyword evidence="1" id="KW-0472">Membrane</keyword>
<comment type="caution">
    <text evidence="2">The sequence shown here is derived from an EMBL/GenBank/DDBJ whole genome shotgun (WGS) entry which is preliminary data.</text>
</comment>
<keyword evidence="1" id="KW-1133">Transmembrane helix</keyword>
<keyword evidence="3" id="KW-1185">Reference proteome</keyword>
<dbReference type="RefSeq" id="WP_112990833.1">
    <property type="nucleotide sequence ID" value="NZ_PTLZ01000001.1"/>
</dbReference>
<feature type="transmembrane region" description="Helical" evidence="1">
    <location>
        <begin position="167"/>
        <end position="190"/>
    </location>
</feature>
<protein>
    <submittedName>
        <fullName evidence="2">Uncharacterized protein</fullName>
    </submittedName>
</protein>
<dbReference type="EMBL" id="SNWF01000004">
    <property type="protein sequence ID" value="TDN94190.1"/>
    <property type="molecule type" value="Genomic_DNA"/>
</dbReference>
<dbReference type="Proteomes" id="UP000294737">
    <property type="component" value="Unassembled WGS sequence"/>
</dbReference>
<evidence type="ECO:0000313" key="3">
    <source>
        <dbReference type="Proteomes" id="UP000294737"/>
    </source>
</evidence>
<accession>A0A4R6GIF7</accession>
<sequence>MNANDVVELLSDSLRTAKEAGASSVPIERLEAFSLEIKRLVQNSPSEQALPEVQMERYKAELTAWIGDKQHLHAWNLEMLRSVIVAGQAALKSSLLINGAAAVALLAFIGNMVSSNKSSVVIGTAEALVFYVFGVLVAAVATGLTYFSQAGYGNEFGKYSRTMGLAGHIGAVIFVLVSYVMFGYASFLAYRMFICIAN</sequence>
<reference evidence="2 3" key="1">
    <citation type="submission" date="2019-03" db="EMBL/GenBank/DDBJ databases">
        <title>Genomic Encyclopedia of Type Strains, Phase IV (KMG-IV): sequencing the most valuable type-strain genomes for metagenomic binning, comparative biology and taxonomic classification.</title>
        <authorList>
            <person name="Goeker M."/>
        </authorList>
    </citation>
    <scope>NUCLEOTIDE SEQUENCE [LARGE SCALE GENOMIC DNA]</scope>
    <source>
        <strain evidence="2 3">DSM 18555</strain>
    </source>
</reference>
<name>A0A4R6GIF7_9BURK</name>
<gene>
    <name evidence="2" type="ORF">EV677_0732</name>
</gene>
<feature type="transmembrane region" description="Helical" evidence="1">
    <location>
        <begin position="125"/>
        <end position="147"/>
    </location>
</feature>
<keyword evidence="1" id="KW-0812">Transmembrane</keyword>
<evidence type="ECO:0000256" key="1">
    <source>
        <dbReference type="SAM" id="Phobius"/>
    </source>
</evidence>